<evidence type="ECO:0008006" key="3">
    <source>
        <dbReference type="Google" id="ProtNLM"/>
    </source>
</evidence>
<proteinExistence type="predicted"/>
<dbReference type="EMBL" id="CAMGYJ010000006">
    <property type="protein sequence ID" value="CAI0433585.1"/>
    <property type="molecule type" value="Genomic_DNA"/>
</dbReference>
<protein>
    <recommendedName>
        <fullName evidence="3">Secreted protein</fullName>
    </recommendedName>
</protein>
<sequence>MDRRYLAAAAALAVVPVKEDGAEDPAWVIDRGSRLCCSRCSLILLEFTSPAGNAPMMHTPSLSVNRS</sequence>
<evidence type="ECO:0000313" key="1">
    <source>
        <dbReference type="EMBL" id="CAI0433585.1"/>
    </source>
</evidence>
<comment type="caution">
    <text evidence="1">The sequence shown here is derived from an EMBL/GenBank/DDBJ whole genome shotgun (WGS) entry which is preliminary data.</text>
</comment>
<reference evidence="1" key="1">
    <citation type="submission" date="2022-08" db="EMBL/GenBank/DDBJ databases">
        <authorList>
            <person name="Gutierrez-Valencia J."/>
        </authorList>
    </citation>
    <scope>NUCLEOTIDE SEQUENCE</scope>
</reference>
<name>A0AAV0LHA8_9ROSI</name>
<dbReference type="Proteomes" id="UP001154282">
    <property type="component" value="Unassembled WGS sequence"/>
</dbReference>
<gene>
    <name evidence="1" type="ORF">LITE_LOCUS23945</name>
</gene>
<dbReference type="AlphaFoldDB" id="A0AAV0LHA8"/>
<feature type="non-terminal residue" evidence="1">
    <location>
        <position position="67"/>
    </location>
</feature>
<organism evidence="1 2">
    <name type="scientific">Linum tenue</name>
    <dbReference type="NCBI Taxonomy" id="586396"/>
    <lineage>
        <taxon>Eukaryota</taxon>
        <taxon>Viridiplantae</taxon>
        <taxon>Streptophyta</taxon>
        <taxon>Embryophyta</taxon>
        <taxon>Tracheophyta</taxon>
        <taxon>Spermatophyta</taxon>
        <taxon>Magnoliopsida</taxon>
        <taxon>eudicotyledons</taxon>
        <taxon>Gunneridae</taxon>
        <taxon>Pentapetalae</taxon>
        <taxon>rosids</taxon>
        <taxon>fabids</taxon>
        <taxon>Malpighiales</taxon>
        <taxon>Linaceae</taxon>
        <taxon>Linum</taxon>
    </lineage>
</organism>
<accession>A0AAV0LHA8</accession>
<evidence type="ECO:0000313" key="2">
    <source>
        <dbReference type="Proteomes" id="UP001154282"/>
    </source>
</evidence>
<keyword evidence="2" id="KW-1185">Reference proteome</keyword>